<evidence type="ECO:0000313" key="17">
    <source>
        <dbReference type="Proteomes" id="UP000653454"/>
    </source>
</evidence>
<keyword evidence="17" id="KW-1185">Reference proteome</keyword>
<dbReference type="Gene3D" id="1.20.120.350">
    <property type="entry name" value="Voltage-gated potassium channels. Chain C"/>
    <property type="match status" value="1"/>
</dbReference>
<dbReference type="InterPro" id="IPR050599">
    <property type="entry name" value="VDCC_alpha-1_subunit"/>
</dbReference>
<evidence type="ECO:0000256" key="14">
    <source>
        <dbReference type="SAM" id="Phobius"/>
    </source>
</evidence>
<evidence type="ECO:0000256" key="1">
    <source>
        <dbReference type="ARBA" id="ARBA00004141"/>
    </source>
</evidence>
<feature type="domain" description="Ion transport" evidence="15">
    <location>
        <begin position="312"/>
        <end position="436"/>
    </location>
</feature>
<evidence type="ECO:0000256" key="10">
    <source>
        <dbReference type="ARBA" id="ARBA00023136"/>
    </source>
</evidence>
<dbReference type="EMBL" id="CAJHNJ030000030">
    <property type="protein sequence ID" value="CAG9124708.1"/>
    <property type="molecule type" value="Genomic_DNA"/>
</dbReference>
<dbReference type="PANTHER" id="PTHR45628:SF7">
    <property type="entry name" value="VOLTAGE-DEPENDENT CALCIUM CHANNEL TYPE A SUBUNIT ALPHA-1"/>
    <property type="match status" value="1"/>
</dbReference>
<keyword evidence="11" id="KW-0325">Glycoprotein</keyword>
<dbReference type="GO" id="GO:0008331">
    <property type="term" value="F:high voltage-gated calcium channel activity"/>
    <property type="evidence" value="ECO:0007669"/>
    <property type="project" value="TreeGrafter"/>
</dbReference>
<dbReference type="SUPFAM" id="SSF81324">
    <property type="entry name" value="Voltage-gated potassium channels"/>
    <property type="match status" value="1"/>
</dbReference>
<comment type="caution">
    <text evidence="16">The sequence shown here is derived from an EMBL/GenBank/DDBJ whole genome shotgun (WGS) entry which is preliminary data.</text>
</comment>
<dbReference type="InterPro" id="IPR005821">
    <property type="entry name" value="Ion_trans_dom"/>
</dbReference>
<keyword evidence="9" id="KW-0406">Ion transport</keyword>
<keyword evidence="2" id="KW-0813">Transport</keyword>
<comment type="subcellular location">
    <subcellularLocation>
        <location evidence="1">Membrane</location>
        <topology evidence="1">Multi-pass membrane protein</topology>
    </subcellularLocation>
</comment>
<name>A0A8S4F8L9_PLUXY</name>
<feature type="transmembrane region" description="Helical" evidence="14">
    <location>
        <begin position="305"/>
        <end position="331"/>
    </location>
</feature>
<evidence type="ECO:0000313" key="16">
    <source>
        <dbReference type="EMBL" id="CAG9124708.1"/>
    </source>
</evidence>
<keyword evidence="3" id="KW-0109">Calcium transport</keyword>
<dbReference type="Pfam" id="PF00520">
    <property type="entry name" value="Ion_trans"/>
    <property type="match status" value="1"/>
</dbReference>
<evidence type="ECO:0000256" key="8">
    <source>
        <dbReference type="ARBA" id="ARBA00022989"/>
    </source>
</evidence>
<evidence type="ECO:0000256" key="2">
    <source>
        <dbReference type="ARBA" id="ARBA00022448"/>
    </source>
</evidence>
<feature type="transmembrane region" description="Helical" evidence="14">
    <location>
        <begin position="89"/>
        <end position="112"/>
    </location>
</feature>
<organism evidence="16 17">
    <name type="scientific">Plutella xylostella</name>
    <name type="common">Diamondback moth</name>
    <name type="synonym">Plutella maculipennis</name>
    <dbReference type="NCBI Taxonomy" id="51655"/>
    <lineage>
        <taxon>Eukaryota</taxon>
        <taxon>Metazoa</taxon>
        <taxon>Ecdysozoa</taxon>
        <taxon>Arthropoda</taxon>
        <taxon>Hexapoda</taxon>
        <taxon>Insecta</taxon>
        <taxon>Pterygota</taxon>
        <taxon>Neoptera</taxon>
        <taxon>Endopterygota</taxon>
        <taxon>Lepidoptera</taxon>
        <taxon>Glossata</taxon>
        <taxon>Ditrysia</taxon>
        <taxon>Yponomeutoidea</taxon>
        <taxon>Plutellidae</taxon>
        <taxon>Plutella</taxon>
    </lineage>
</organism>
<sequence length="713" mass="81151">MAGVVIFEKVALVLSVRQLSVVFVTYATVYISRLLVYATLMPVLKFAGFQITWQHSLSLVWGGLRGPLSLFMALIVLETPGVADAGEIFIIQISGVVMLSLLINATTMLKVLKILGLSEISYAKKANMTNCVRRIMITRDRCISMLKMDKFLADANWNLVQKGTTIKHPYQLQINRKDEDSDDDTYMGYRYTTCPDCEREIPNEPTKKEFSEMMREAKQRVLKALKISYWRQYEHGKISKEGVRTLVQAVDGAAGSPSGRVNIEALATLWKPKAHAIWIRKKLVNSLTTATVTTQMPRTKWRQRCFRIIASPWFECFVYLAILCNTPVILYEVAVKSPSKLVVTTIKSLNLLFYLIYIWEMIMKMSALGFKGYFSSNWNKLDFFIIVMATGDLVMDTIDCFTSWDKYDNVNSSFVTATKLLRMLRFLRLCKLARVLVPRIMAIIDRMIDVQLAFGYDVGKGFVTGELEVTNLLPQLVDNKVIQETLTAGLEADRLTVTRQLGLLQRDRPWTAITVKTRQATTSTLNIMLLDAMQLKEEGGGPPPSPPEDKLLEKVKCLIGPSLEGIYTIYDGDADFINQQQDMLPINKQIDPIDVPEFPKLGKRISILKKNLDPSLEASGTDPEVSTSTTKPKKKNVVESFVKLSEVKNELVEVQLKIAKNQLNHQNKIQELELERLKRKMEFEKLKQESEMEFLKQKWELELSTIKNKKDGF</sequence>
<keyword evidence="4" id="KW-0107">Calcium channel</keyword>
<evidence type="ECO:0000256" key="5">
    <source>
        <dbReference type="ARBA" id="ARBA00022692"/>
    </source>
</evidence>
<keyword evidence="6" id="KW-0106">Calcium</keyword>
<reference evidence="16" key="1">
    <citation type="submission" date="2020-11" db="EMBL/GenBank/DDBJ databases">
        <authorList>
            <person name="Whiteford S."/>
        </authorList>
    </citation>
    <scope>NUCLEOTIDE SEQUENCE</scope>
</reference>
<keyword evidence="10 14" id="KW-0472">Membrane</keyword>
<keyword evidence="7" id="KW-0851">Voltage-gated channel</keyword>
<evidence type="ECO:0000256" key="9">
    <source>
        <dbReference type="ARBA" id="ARBA00023065"/>
    </source>
</evidence>
<dbReference type="AlphaFoldDB" id="A0A8S4F8L9"/>
<keyword evidence="8 14" id="KW-1133">Transmembrane helix</keyword>
<feature type="transmembrane region" description="Helical" evidence="14">
    <location>
        <begin position="20"/>
        <end position="44"/>
    </location>
</feature>
<dbReference type="Proteomes" id="UP000653454">
    <property type="component" value="Unassembled WGS sequence"/>
</dbReference>
<dbReference type="PANTHER" id="PTHR45628">
    <property type="entry name" value="VOLTAGE-DEPENDENT CALCIUM CHANNEL TYPE A SUBUNIT ALPHA-1"/>
    <property type="match status" value="1"/>
</dbReference>
<evidence type="ECO:0000256" key="6">
    <source>
        <dbReference type="ARBA" id="ARBA00022837"/>
    </source>
</evidence>
<evidence type="ECO:0000259" key="15">
    <source>
        <dbReference type="Pfam" id="PF00520"/>
    </source>
</evidence>
<accession>A0A8S4F8L9</accession>
<evidence type="ECO:0000256" key="7">
    <source>
        <dbReference type="ARBA" id="ARBA00022882"/>
    </source>
</evidence>
<evidence type="ECO:0000256" key="12">
    <source>
        <dbReference type="ARBA" id="ARBA00023303"/>
    </source>
</evidence>
<feature type="transmembrane region" description="Helical" evidence="14">
    <location>
        <begin position="351"/>
        <end position="370"/>
    </location>
</feature>
<protein>
    <submittedName>
        <fullName evidence="16">(diamondback moth) hypothetical protein</fullName>
    </submittedName>
</protein>
<evidence type="ECO:0000256" key="3">
    <source>
        <dbReference type="ARBA" id="ARBA00022568"/>
    </source>
</evidence>
<feature type="transmembrane region" description="Helical" evidence="14">
    <location>
        <begin position="56"/>
        <end position="77"/>
    </location>
</feature>
<dbReference type="GO" id="GO:0005891">
    <property type="term" value="C:voltage-gated calcium channel complex"/>
    <property type="evidence" value="ECO:0007669"/>
    <property type="project" value="TreeGrafter"/>
</dbReference>
<keyword evidence="12" id="KW-0407">Ion channel</keyword>
<keyword evidence="5 14" id="KW-0812">Transmembrane</keyword>
<evidence type="ECO:0000256" key="13">
    <source>
        <dbReference type="SAM" id="Coils"/>
    </source>
</evidence>
<feature type="coiled-coil region" evidence="13">
    <location>
        <begin position="644"/>
        <end position="698"/>
    </location>
</feature>
<dbReference type="InterPro" id="IPR027359">
    <property type="entry name" value="Volt_channel_dom_sf"/>
</dbReference>
<dbReference type="GO" id="GO:0098703">
    <property type="term" value="P:calcium ion import across plasma membrane"/>
    <property type="evidence" value="ECO:0007669"/>
    <property type="project" value="TreeGrafter"/>
</dbReference>
<evidence type="ECO:0000256" key="11">
    <source>
        <dbReference type="ARBA" id="ARBA00023180"/>
    </source>
</evidence>
<proteinExistence type="predicted"/>
<gene>
    <name evidence="16" type="ORF">PLXY2_LOCUS8142</name>
</gene>
<evidence type="ECO:0000256" key="4">
    <source>
        <dbReference type="ARBA" id="ARBA00022673"/>
    </source>
</evidence>
<keyword evidence="13" id="KW-0175">Coiled coil</keyword>